<keyword evidence="4" id="KW-1185">Reference proteome</keyword>
<keyword evidence="1" id="KW-0472">Membrane</keyword>
<gene>
    <name evidence="3" type="ORF">HHL15_04190</name>
</gene>
<dbReference type="RefSeq" id="WP_169144563.1">
    <property type="nucleotide sequence ID" value="NZ_JABBGA010000002.1"/>
</dbReference>
<dbReference type="PANTHER" id="PTHR38690">
    <property type="entry name" value="PROTEASE-RELATED"/>
    <property type="match status" value="1"/>
</dbReference>
<dbReference type="InterPro" id="IPR025263">
    <property type="entry name" value="YhdP_central"/>
</dbReference>
<keyword evidence="1" id="KW-1133">Transmembrane helix</keyword>
<keyword evidence="1" id="KW-0812">Transmembrane</keyword>
<dbReference type="PANTHER" id="PTHR38690:SF1">
    <property type="entry name" value="PROTEASE"/>
    <property type="match status" value="1"/>
</dbReference>
<dbReference type="NCBIfam" id="TIGR02099">
    <property type="entry name" value="YhdP family protein"/>
    <property type="match status" value="1"/>
</dbReference>
<evidence type="ECO:0000313" key="4">
    <source>
        <dbReference type="Proteomes" id="UP000580043"/>
    </source>
</evidence>
<accession>A0A848G1K7</accession>
<dbReference type="Pfam" id="PF13116">
    <property type="entry name" value="YhdP"/>
    <property type="match status" value="1"/>
</dbReference>
<dbReference type="Proteomes" id="UP000580043">
    <property type="component" value="Unassembled WGS sequence"/>
</dbReference>
<comment type="caution">
    <text evidence="3">The sequence shown here is derived from an EMBL/GenBank/DDBJ whole genome shotgun (WGS) entry which is preliminary data.</text>
</comment>
<proteinExistence type="predicted"/>
<sequence length="1296" mass="140194">MAESRLSFLHLPALCLRRLIRIGLVLYFVVGLAFLVVRHGVLPNVPAYRSDVAQLLSRSLGLPVEIGALSADWRGLHPRLQIGGLMIRDAAGQEALSLDQVAAEVSWTSLLYLRLRLHRLEIEAPELSIRRSADGRVFVAGLALQAGGGPGDFPRWLFDQREIVIRNARVEWADAQRGAETLILERLDFRLENRGAQHRFGLHAQPPARLAAALDLRGDLHGRDPAQPETWRGEVYAGLDYADLGAWHPWLDYPLDLQGAGGVRAWLDFGEGRLSGVTADFALKDARVRLAPDLEDIPMKEASGRLRYHRDGGVLEASGKHLALKTRDGLEVAPTDFFLRVQDKQGSTPGKGEFLANQLDLEALSRLAGRLPFDEGLRQRLARLAPSGSVAPLNVKWSVDDGGLQTYAVDARFSGLGIEPLGAWPGFSGMAGRIEGNDKGGHFSLSGRDAALKLPQVFSESRLELAQLGMEGAWSHPGGMLEVRLASASFSNRDARGTASGRYRATPDTPGEIDLQARLSEADSTAVWRYMPSVVSKQARDWLQQSLVGGKALDTRLVLKGDLSRFPFRNARDGHFQVTARMADGKLDYAPGWPAIEGVSGELIFEGPGMTIKARRARIFGVELRDVTTVLPDFETDDVLTIRGSAQGPTRDFLRFLVDSPVGGMINHATDAFRSEGTGSLDLHLVLPLQKLESAKVKGEFQFSHNQFQPDPALPVFTEAAGKVAFTESQLVVRSGAARLFGEPVTVNGGTRADGSVLLNAQGSITALALRKELDLPVLDHLSGTAQWRGTVTVPRKGGVELAVDSTLQGVSSSLPLPLNKSAASTLPFRFELAVPPGGGGDSMKLSAGPLFQAQFLRRKEGERLVISRGGLALNEPVRMADKGVLVAARADRLDADAWRRALAGGAANKADLAADPAAPMEGGFPLSGLALRAGEMQILGQRLNDVSLRAVMEEGGWQARLTSKEAEGDILWRDQGRGRLQARFRQLALGGADTTADADAGRPDGERLSELPGLDIVADSFVLRGRALGRLELKAANRGDNWRLEHFGITNPDGALSGDGVWRPGAREETRLKFRFQVDSVERMLTRFGYPEAVHRGKGQLEGELAWKGPPTSLHYPSLGGHMQVQVENGQFTQLDPGAGRLLGVLNLQALPRRITLDFRDVFSQGFAFDRISGSIQMTNGVLRTDDLEIFGPAARVFMRGEADAARETQNLRVKVQPTLSESVAVGSALAASGAIHPALGLAAYLVQKALSDPVEKLFSFEYAVTGGWSDPKVEKLSVLPAASPQQAQPARTFP</sequence>
<feature type="domain" description="YhdP central" evidence="2">
    <location>
        <begin position="15"/>
        <end position="1275"/>
    </location>
</feature>
<organism evidence="3 4">
    <name type="scientific">Zoogloea dura</name>
    <dbReference type="NCBI Taxonomy" id="2728840"/>
    <lineage>
        <taxon>Bacteria</taxon>
        <taxon>Pseudomonadati</taxon>
        <taxon>Pseudomonadota</taxon>
        <taxon>Betaproteobacteria</taxon>
        <taxon>Rhodocyclales</taxon>
        <taxon>Zoogloeaceae</taxon>
        <taxon>Zoogloea</taxon>
    </lineage>
</organism>
<evidence type="ECO:0000256" key="1">
    <source>
        <dbReference type="SAM" id="Phobius"/>
    </source>
</evidence>
<protein>
    <submittedName>
        <fullName evidence="3">TIGR02099 family protein</fullName>
    </submittedName>
</protein>
<dbReference type="InterPro" id="IPR011836">
    <property type="entry name" value="YhdP"/>
</dbReference>
<reference evidence="3 4" key="1">
    <citation type="submission" date="2020-04" db="EMBL/GenBank/DDBJ databases">
        <title>Zoogloea sp. G-4-1-14 isolated from soil.</title>
        <authorList>
            <person name="Dahal R.H."/>
        </authorList>
    </citation>
    <scope>NUCLEOTIDE SEQUENCE [LARGE SCALE GENOMIC DNA]</scope>
    <source>
        <strain evidence="3 4">G-4-1-14</strain>
    </source>
</reference>
<evidence type="ECO:0000259" key="2">
    <source>
        <dbReference type="Pfam" id="PF13116"/>
    </source>
</evidence>
<dbReference type="EMBL" id="JABBGA010000002">
    <property type="protein sequence ID" value="NML24925.1"/>
    <property type="molecule type" value="Genomic_DNA"/>
</dbReference>
<evidence type="ECO:0000313" key="3">
    <source>
        <dbReference type="EMBL" id="NML24925.1"/>
    </source>
</evidence>
<feature type="transmembrane region" description="Helical" evidence="1">
    <location>
        <begin position="20"/>
        <end position="41"/>
    </location>
</feature>
<name>A0A848G1K7_9RHOO</name>